<dbReference type="GO" id="GO:0140291">
    <property type="term" value="P:peptidyl-glutamate ADP-deribosylation"/>
    <property type="evidence" value="ECO:0007669"/>
    <property type="project" value="TreeGrafter"/>
</dbReference>
<feature type="domain" description="Macro" evidence="5">
    <location>
        <begin position="16"/>
        <end position="168"/>
    </location>
</feature>
<dbReference type="InterPro" id="IPR050892">
    <property type="entry name" value="ADP-ribose_metab_enzymes"/>
</dbReference>
<comment type="similarity">
    <text evidence="1">Belongs to the POA1 family.</text>
</comment>
<dbReference type="OrthoDB" id="2155246at2759"/>
<keyword evidence="7" id="KW-1185">Reference proteome</keyword>
<comment type="caution">
    <text evidence="6">The sequence shown here is derived from an EMBL/GenBank/DDBJ whole genome shotgun (WGS) entry which is preliminary data.</text>
</comment>
<proteinExistence type="inferred from homology"/>
<evidence type="ECO:0000313" key="7">
    <source>
        <dbReference type="Proteomes" id="UP000789706"/>
    </source>
</evidence>
<dbReference type="CDD" id="cd02901">
    <property type="entry name" value="Macro_Poa1p-like"/>
    <property type="match status" value="1"/>
</dbReference>
<evidence type="ECO:0000256" key="2">
    <source>
        <dbReference type="ARBA" id="ARBA00012983"/>
    </source>
</evidence>
<evidence type="ECO:0000256" key="3">
    <source>
        <dbReference type="ARBA" id="ARBA00019744"/>
    </source>
</evidence>
<accession>A0A9N8VCW1</accession>
<dbReference type="Proteomes" id="UP000789706">
    <property type="component" value="Unassembled WGS sequence"/>
</dbReference>
<evidence type="ECO:0000256" key="1">
    <source>
        <dbReference type="ARBA" id="ARBA00006575"/>
    </source>
</evidence>
<evidence type="ECO:0000313" key="6">
    <source>
        <dbReference type="EMBL" id="CAG8445898.1"/>
    </source>
</evidence>
<dbReference type="SUPFAM" id="SSF52949">
    <property type="entry name" value="Macro domain-like"/>
    <property type="match status" value="1"/>
</dbReference>
<dbReference type="EC" id="3.1.3.84" evidence="2"/>
<dbReference type="PANTHER" id="PTHR12521">
    <property type="entry name" value="PROTEIN C6ORF130"/>
    <property type="match status" value="1"/>
</dbReference>
<evidence type="ECO:0000256" key="4">
    <source>
        <dbReference type="ARBA" id="ARBA00034427"/>
    </source>
</evidence>
<name>A0A9N8VCW1_9GLOM</name>
<protein>
    <recommendedName>
        <fullName evidence="3">ADP-ribose 1''-phosphate phosphatase</fullName>
        <ecNumber evidence="2">3.1.3.84</ecNumber>
    </recommendedName>
</protein>
<organism evidence="6 7">
    <name type="scientific">Diversispora eburnea</name>
    <dbReference type="NCBI Taxonomy" id="1213867"/>
    <lineage>
        <taxon>Eukaryota</taxon>
        <taxon>Fungi</taxon>
        <taxon>Fungi incertae sedis</taxon>
        <taxon>Mucoromycota</taxon>
        <taxon>Glomeromycotina</taxon>
        <taxon>Glomeromycetes</taxon>
        <taxon>Diversisporales</taxon>
        <taxon>Diversisporaceae</taxon>
        <taxon>Diversispora</taxon>
    </lineage>
</organism>
<dbReference type="PANTHER" id="PTHR12521:SF0">
    <property type="entry name" value="ADP-RIBOSE GLYCOHYDROLASE OARD1"/>
    <property type="match status" value="1"/>
</dbReference>
<comment type="catalytic activity">
    <reaction evidence="4">
        <text>ADP-alpha-D-ribose 1''-phosphate + H2O = ADP-D-ribose + phosphate</text>
        <dbReference type="Rhea" id="RHEA:25029"/>
        <dbReference type="ChEBI" id="CHEBI:15377"/>
        <dbReference type="ChEBI" id="CHEBI:43474"/>
        <dbReference type="ChEBI" id="CHEBI:57967"/>
        <dbReference type="ChEBI" id="CHEBI:58753"/>
        <dbReference type="EC" id="3.1.3.84"/>
    </reaction>
</comment>
<dbReference type="InterPro" id="IPR043472">
    <property type="entry name" value="Macro_dom-like"/>
</dbReference>
<gene>
    <name evidence="6" type="ORF">DEBURN_LOCUS1789</name>
</gene>
<dbReference type="PROSITE" id="PS51154">
    <property type="entry name" value="MACRO"/>
    <property type="match status" value="1"/>
</dbReference>
<reference evidence="6" key="1">
    <citation type="submission" date="2021-06" db="EMBL/GenBank/DDBJ databases">
        <authorList>
            <person name="Kallberg Y."/>
            <person name="Tangrot J."/>
            <person name="Rosling A."/>
        </authorList>
    </citation>
    <scope>NUCLEOTIDE SEQUENCE</scope>
    <source>
        <strain evidence="6">AZ414A</strain>
    </source>
</reference>
<evidence type="ECO:0000259" key="5">
    <source>
        <dbReference type="PROSITE" id="PS51154"/>
    </source>
</evidence>
<dbReference type="InterPro" id="IPR002589">
    <property type="entry name" value="Macro_dom"/>
</dbReference>
<dbReference type="AlphaFoldDB" id="A0A9N8VCW1"/>
<dbReference type="Gene3D" id="3.40.220.10">
    <property type="entry name" value="Leucine Aminopeptidase, subunit E, domain 1"/>
    <property type="match status" value="1"/>
</dbReference>
<sequence>MKSNNLYSQVLSNNIKKPLIKSEGPEFNLIECRGDLFVDASQNSSLAHCVSADFRMGKGIASVFKEKFQGVEELLSQKKGVGEVAFLRRNDRYIFYIITKEKYFQKPTRRNFENSLYYLKELCEELGVKVLSAPKIGTGLDKLPPEFVRKTILKVFDGCDLNMTIFYL</sequence>
<dbReference type="EMBL" id="CAJVPK010000087">
    <property type="protein sequence ID" value="CAG8445898.1"/>
    <property type="molecule type" value="Genomic_DNA"/>
</dbReference>